<keyword evidence="2" id="KW-1185">Reference proteome</keyword>
<organism evidence="1 2">
    <name type="scientific">Cytophaga hutchinsonii (strain ATCC 33406 / DSM 1761 / CIP 103989 / NBRC 15051 / NCIMB 9469 / D465)</name>
    <dbReference type="NCBI Taxonomy" id="269798"/>
    <lineage>
        <taxon>Bacteria</taxon>
        <taxon>Pseudomonadati</taxon>
        <taxon>Bacteroidota</taxon>
        <taxon>Cytophagia</taxon>
        <taxon>Cytophagales</taxon>
        <taxon>Cytophagaceae</taxon>
        <taxon>Cytophaga</taxon>
    </lineage>
</organism>
<dbReference type="EMBL" id="CP000383">
    <property type="protein sequence ID" value="ABG60889.1"/>
    <property type="molecule type" value="Genomic_DNA"/>
</dbReference>
<dbReference type="KEGG" id="chu:CHU_3656"/>
<dbReference type="AlphaFoldDB" id="A0A6N4SWN7"/>
<gene>
    <name evidence="1" type="ordered locus">CHU_3656</name>
</gene>
<evidence type="ECO:0000313" key="2">
    <source>
        <dbReference type="Proteomes" id="UP000001822"/>
    </source>
</evidence>
<dbReference type="Proteomes" id="UP000001822">
    <property type="component" value="Chromosome"/>
</dbReference>
<proteinExistence type="predicted"/>
<accession>A0A6N4SWN7</accession>
<evidence type="ECO:0000313" key="1">
    <source>
        <dbReference type="EMBL" id="ABG60889.1"/>
    </source>
</evidence>
<name>A0A6N4SWN7_CYTH3</name>
<sequence>MYKMKLFKDITAEEIKQECILVEDLLQASLNKASLLPVARLVAIMTLEKTLRHILYAEYKTITKIKFSVLIDKGCQCGYMKTDIAEEFRKLKEYRNASAHHGLMLLDTIETYMPVNEIIQHIHDLLDNFALTKEG</sequence>
<reference evidence="1 2" key="1">
    <citation type="journal article" date="2007" name="Appl. Environ. Microbiol.">
        <title>Genome sequence of the cellulolytic gliding bacterium Cytophaga hutchinsonii.</title>
        <authorList>
            <person name="Xie G."/>
            <person name="Bruce D.C."/>
            <person name="Challacombe J.F."/>
            <person name="Chertkov O."/>
            <person name="Detter J.C."/>
            <person name="Gilna P."/>
            <person name="Han C.S."/>
            <person name="Lucas S."/>
            <person name="Misra M."/>
            <person name="Myers G.L."/>
            <person name="Richardson P."/>
            <person name="Tapia R."/>
            <person name="Thayer N."/>
            <person name="Thompson L.S."/>
            <person name="Brettin T.S."/>
            <person name="Henrissat B."/>
            <person name="Wilson D.B."/>
            <person name="McBride M.J."/>
        </authorList>
    </citation>
    <scope>NUCLEOTIDE SEQUENCE [LARGE SCALE GENOMIC DNA]</scope>
    <source>
        <strain evidence="2">ATCC 33406 / DSM 1761 / CIP 103989 / NBRC 15051 / NCIMB 9469 / D465</strain>
    </source>
</reference>
<evidence type="ECO:0008006" key="3">
    <source>
        <dbReference type="Google" id="ProtNLM"/>
    </source>
</evidence>
<protein>
    <recommendedName>
        <fullName evidence="3">DUF4145 domain-containing protein</fullName>
    </recommendedName>
</protein>
<dbReference type="OrthoDB" id="9936804at2"/>